<dbReference type="InterPro" id="IPR013783">
    <property type="entry name" value="Ig-like_fold"/>
</dbReference>
<feature type="domain" description="Ig-like" evidence="2">
    <location>
        <begin position="100"/>
        <end position="183"/>
    </location>
</feature>
<dbReference type="EMBL" id="JARAKH010000032">
    <property type="protein sequence ID" value="KAK8385684.1"/>
    <property type="molecule type" value="Genomic_DNA"/>
</dbReference>
<dbReference type="AlphaFoldDB" id="A0AAW0TDC6"/>
<evidence type="ECO:0000259" key="2">
    <source>
        <dbReference type="PROSITE" id="PS50835"/>
    </source>
</evidence>
<feature type="region of interest" description="Disordered" evidence="1">
    <location>
        <begin position="1"/>
        <end position="32"/>
    </location>
</feature>
<dbReference type="Gene3D" id="2.60.40.10">
    <property type="entry name" value="Immunoglobulins"/>
    <property type="match status" value="2"/>
</dbReference>
<dbReference type="PANTHER" id="PTHR21261:SF15">
    <property type="entry name" value="BEATEN PATH IIIA, ISOFORM D-RELATED"/>
    <property type="match status" value="1"/>
</dbReference>
<evidence type="ECO:0000313" key="4">
    <source>
        <dbReference type="Proteomes" id="UP001487740"/>
    </source>
</evidence>
<evidence type="ECO:0000313" key="3">
    <source>
        <dbReference type="EMBL" id="KAK8385684.1"/>
    </source>
</evidence>
<gene>
    <name evidence="3" type="ORF">O3P69_016456</name>
</gene>
<dbReference type="Proteomes" id="UP001487740">
    <property type="component" value="Unassembled WGS sequence"/>
</dbReference>
<sequence>MFLQPKTRGDIDDASRTGKMMKEEKRKKKKKERRTSFLQSFLPLPIPSTPFSSSLPGLLSLWGLLFLFTLSIPQGWAYIQLGALGVQVHNVKVPQPGVAGRQARLECLWAAGERGFYSVRWYKNDEQFYSYVPKNKPQLSQSDERVVTLRELRLDSEGVYRCEVMSESPYFESSFASSNLTVVAMPDAPTLGGLRSSYRVGEMLNVTCTAYDSRPPARLTFFMNREAVTPESGRVRTLAPREGRYLGVYDTTAVLERPIGRRLVPSLSLVCRAEVLSLSTQVEANVEVHEHSGSAPLFLLNTGSGLSPALPALLLPPLLLTTLTHLLTSS</sequence>
<evidence type="ECO:0000256" key="1">
    <source>
        <dbReference type="SAM" id="MobiDB-lite"/>
    </source>
</evidence>
<dbReference type="SMART" id="SM00409">
    <property type="entry name" value="IG"/>
    <property type="match status" value="1"/>
</dbReference>
<organism evidence="3 4">
    <name type="scientific">Scylla paramamosain</name>
    <name type="common">Mud crab</name>
    <dbReference type="NCBI Taxonomy" id="85552"/>
    <lineage>
        <taxon>Eukaryota</taxon>
        <taxon>Metazoa</taxon>
        <taxon>Ecdysozoa</taxon>
        <taxon>Arthropoda</taxon>
        <taxon>Crustacea</taxon>
        <taxon>Multicrustacea</taxon>
        <taxon>Malacostraca</taxon>
        <taxon>Eumalacostraca</taxon>
        <taxon>Eucarida</taxon>
        <taxon>Decapoda</taxon>
        <taxon>Pleocyemata</taxon>
        <taxon>Brachyura</taxon>
        <taxon>Eubrachyura</taxon>
        <taxon>Portunoidea</taxon>
        <taxon>Portunidae</taxon>
        <taxon>Portuninae</taxon>
        <taxon>Scylla</taxon>
    </lineage>
</organism>
<protein>
    <recommendedName>
        <fullName evidence="2">Ig-like domain-containing protein</fullName>
    </recommendedName>
</protein>
<feature type="compositionally biased region" description="Basic and acidic residues" evidence="1">
    <location>
        <begin position="7"/>
        <end position="24"/>
    </location>
</feature>
<dbReference type="SUPFAM" id="SSF48726">
    <property type="entry name" value="Immunoglobulin"/>
    <property type="match status" value="1"/>
</dbReference>
<dbReference type="PANTHER" id="PTHR21261">
    <property type="entry name" value="BEAT PROTEIN"/>
    <property type="match status" value="1"/>
</dbReference>
<dbReference type="InterPro" id="IPR003599">
    <property type="entry name" value="Ig_sub"/>
</dbReference>
<name>A0AAW0TDC6_SCYPA</name>
<keyword evidence="4" id="KW-1185">Reference proteome</keyword>
<reference evidence="3 4" key="1">
    <citation type="submission" date="2023-03" db="EMBL/GenBank/DDBJ databases">
        <title>High-quality genome of Scylla paramamosain provides insights in environmental adaptation.</title>
        <authorList>
            <person name="Zhang L."/>
        </authorList>
    </citation>
    <scope>NUCLEOTIDE SEQUENCE [LARGE SCALE GENOMIC DNA]</scope>
    <source>
        <strain evidence="3">LZ_2023a</strain>
        <tissue evidence="3">Muscle</tissue>
    </source>
</reference>
<dbReference type="PROSITE" id="PS50835">
    <property type="entry name" value="IG_LIKE"/>
    <property type="match status" value="1"/>
</dbReference>
<dbReference type="InterPro" id="IPR007110">
    <property type="entry name" value="Ig-like_dom"/>
</dbReference>
<accession>A0AAW0TDC6</accession>
<dbReference type="InterPro" id="IPR036179">
    <property type="entry name" value="Ig-like_dom_sf"/>
</dbReference>
<comment type="caution">
    <text evidence="3">The sequence shown here is derived from an EMBL/GenBank/DDBJ whole genome shotgun (WGS) entry which is preliminary data.</text>
</comment>
<proteinExistence type="predicted"/>